<reference evidence="4" key="1">
    <citation type="journal article" date="2021" name="PeerJ">
        <title>Extensive microbial diversity within the chicken gut microbiome revealed by metagenomics and culture.</title>
        <authorList>
            <person name="Gilroy R."/>
            <person name="Ravi A."/>
            <person name="Getino M."/>
            <person name="Pursley I."/>
            <person name="Horton D.L."/>
            <person name="Alikhan N.F."/>
            <person name="Baker D."/>
            <person name="Gharbi K."/>
            <person name="Hall N."/>
            <person name="Watson M."/>
            <person name="Adriaenssens E.M."/>
            <person name="Foster-Nyarko E."/>
            <person name="Jarju S."/>
            <person name="Secka A."/>
            <person name="Antonio M."/>
            <person name="Oren A."/>
            <person name="Chaudhuri R.R."/>
            <person name="La Ragione R."/>
            <person name="Hildebrand F."/>
            <person name="Pallen M.J."/>
        </authorList>
    </citation>
    <scope>NUCLEOTIDE SEQUENCE</scope>
    <source>
        <strain evidence="4">CHK178-16964</strain>
    </source>
</reference>
<keyword evidence="3" id="KW-0406">Ion transport</keyword>
<proteinExistence type="inferred from homology"/>
<evidence type="ECO:0000256" key="1">
    <source>
        <dbReference type="ARBA" id="ARBA00010148"/>
    </source>
</evidence>
<protein>
    <submittedName>
        <fullName evidence="4">V-type ATP synthase subunit F</fullName>
    </submittedName>
</protein>
<gene>
    <name evidence="4" type="ORF">IAA07_03550</name>
</gene>
<evidence type="ECO:0000313" key="5">
    <source>
        <dbReference type="Proteomes" id="UP000823900"/>
    </source>
</evidence>
<dbReference type="EMBL" id="DWZA01000029">
    <property type="protein sequence ID" value="HJA70642.1"/>
    <property type="molecule type" value="Genomic_DNA"/>
</dbReference>
<dbReference type="SUPFAM" id="SSF159468">
    <property type="entry name" value="AtpF-like"/>
    <property type="match status" value="1"/>
</dbReference>
<evidence type="ECO:0000313" key="4">
    <source>
        <dbReference type="EMBL" id="HJA70642.1"/>
    </source>
</evidence>
<dbReference type="Pfam" id="PF01990">
    <property type="entry name" value="ATP-synt_F"/>
    <property type="match status" value="1"/>
</dbReference>
<comment type="similarity">
    <text evidence="1">Belongs to the V-ATPase F subunit family.</text>
</comment>
<keyword evidence="2" id="KW-0813">Transport</keyword>
<sequence>MYKIAVLGDYDSIYGFAALGLDTFPVSGPEEGEKRLSQLAEGEYAVIYITEGLAASISRAISHYKDSLLPSIVLIPGISGNTGQGIDGVKKSVEQAVGSDILFGGN</sequence>
<evidence type="ECO:0000256" key="2">
    <source>
        <dbReference type="ARBA" id="ARBA00022448"/>
    </source>
</evidence>
<dbReference type="Gene3D" id="3.40.50.10580">
    <property type="entry name" value="ATPase, V1 complex, subunit F"/>
    <property type="match status" value="1"/>
</dbReference>
<dbReference type="NCBIfam" id="NF002384">
    <property type="entry name" value="PRK01395.1"/>
    <property type="match status" value="1"/>
</dbReference>
<evidence type="ECO:0000256" key="3">
    <source>
        <dbReference type="ARBA" id="ARBA00023065"/>
    </source>
</evidence>
<dbReference type="Proteomes" id="UP000823900">
    <property type="component" value="Unassembled WGS sequence"/>
</dbReference>
<dbReference type="InterPro" id="IPR036906">
    <property type="entry name" value="ATPase_V1_fsu_sf"/>
</dbReference>
<reference evidence="4" key="2">
    <citation type="submission" date="2021-04" db="EMBL/GenBank/DDBJ databases">
        <authorList>
            <person name="Gilroy R."/>
        </authorList>
    </citation>
    <scope>NUCLEOTIDE SEQUENCE</scope>
    <source>
        <strain evidence="4">CHK178-16964</strain>
    </source>
</reference>
<dbReference type="AlphaFoldDB" id="A0A9D2KLU1"/>
<organism evidence="4 5">
    <name type="scientific">Candidatus Lachnoclostridium stercoravium</name>
    <dbReference type="NCBI Taxonomy" id="2838633"/>
    <lineage>
        <taxon>Bacteria</taxon>
        <taxon>Bacillati</taxon>
        <taxon>Bacillota</taxon>
        <taxon>Clostridia</taxon>
        <taxon>Lachnospirales</taxon>
        <taxon>Lachnospiraceae</taxon>
    </lineage>
</organism>
<accession>A0A9D2KLU1</accession>
<dbReference type="GO" id="GO:0046961">
    <property type="term" value="F:proton-transporting ATPase activity, rotational mechanism"/>
    <property type="evidence" value="ECO:0007669"/>
    <property type="project" value="InterPro"/>
</dbReference>
<name>A0A9D2KLU1_9FIRM</name>
<dbReference type="InterPro" id="IPR008218">
    <property type="entry name" value="ATPase_V1-cplx_f_g_su"/>
</dbReference>
<comment type="caution">
    <text evidence="4">The sequence shown here is derived from an EMBL/GenBank/DDBJ whole genome shotgun (WGS) entry which is preliminary data.</text>
</comment>